<reference evidence="2 3" key="1">
    <citation type="journal article" date="2016" name="Sci. Rep.">
        <title>Draft genome sequencing and secretome analysis of fungal phytopathogen Ascochyta rabiei provides insight into the necrotrophic effector repertoire.</title>
        <authorList>
            <person name="Verma S."/>
            <person name="Gazara R.K."/>
            <person name="Nizam S."/>
            <person name="Parween S."/>
            <person name="Chattopadhyay D."/>
            <person name="Verma P.K."/>
        </authorList>
    </citation>
    <scope>NUCLEOTIDE SEQUENCE [LARGE SCALE GENOMIC DNA]</scope>
    <source>
        <strain evidence="2 3">ArDII</strain>
    </source>
</reference>
<dbReference type="EMBL" id="JYNV01000186">
    <property type="protein sequence ID" value="KZM23743.1"/>
    <property type="molecule type" value="Genomic_DNA"/>
</dbReference>
<feature type="region of interest" description="Disordered" evidence="1">
    <location>
        <begin position="408"/>
        <end position="443"/>
    </location>
</feature>
<dbReference type="Proteomes" id="UP000076837">
    <property type="component" value="Unassembled WGS sequence"/>
</dbReference>
<evidence type="ECO:0000313" key="2">
    <source>
        <dbReference type="EMBL" id="KZM23743.1"/>
    </source>
</evidence>
<dbReference type="OrthoDB" id="3800839at2759"/>
<feature type="compositionally biased region" description="Basic and acidic residues" evidence="1">
    <location>
        <begin position="76"/>
        <end position="86"/>
    </location>
</feature>
<feature type="region of interest" description="Disordered" evidence="1">
    <location>
        <begin position="353"/>
        <end position="388"/>
    </location>
</feature>
<feature type="region of interest" description="Disordered" evidence="1">
    <location>
        <begin position="60"/>
        <end position="88"/>
    </location>
</feature>
<feature type="region of interest" description="Disordered" evidence="1">
    <location>
        <begin position="255"/>
        <end position="292"/>
    </location>
</feature>
<feature type="compositionally biased region" description="Polar residues" evidence="1">
    <location>
        <begin position="60"/>
        <end position="69"/>
    </location>
</feature>
<accession>A0A163EKM7</accession>
<name>A0A163EKM7_DIDRA</name>
<dbReference type="AlphaFoldDB" id="A0A163EKM7"/>
<evidence type="ECO:0000256" key="1">
    <source>
        <dbReference type="SAM" id="MobiDB-lite"/>
    </source>
</evidence>
<feature type="compositionally biased region" description="Polar residues" evidence="1">
    <location>
        <begin position="358"/>
        <end position="379"/>
    </location>
</feature>
<gene>
    <name evidence="2" type="ORF">ST47_g5110</name>
</gene>
<feature type="compositionally biased region" description="Low complexity" evidence="1">
    <location>
        <begin position="262"/>
        <end position="276"/>
    </location>
</feature>
<evidence type="ECO:0000313" key="3">
    <source>
        <dbReference type="Proteomes" id="UP000076837"/>
    </source>
</evidence>
<protein>
    <submittedName>
        <fullName evidence="2">Uncharacterized protein</fullName>
    </submittedName>
</protein>
<sequence length="752" mass="82460">MTRITGTLANSEPQFRLSVRNSSILTLSLSFPPFDLNSVATPTHALVESFSKLSMLSPSIPNLSTESSPGSPPADMHSKVQAETPRHSRTNTMNNVVRAFSSSKTLHHVLGMRESKPFVTPPEVPRHLREQFEAGLQRYEQLFAAGVFAEIKTEGVQAIRSLQKSKAGLADILEEKESPARETTERSVSSDIDLGLKINIPKWTSDKQAVAVAQWYTFFDSDSDAAQDTASEPIEYEFDVDDQNFWRYGSSATLAASDDSRPGSSASRSELSSAPAPSFPPRTSSLFPQKTVHSNQRASNTLLCHASNNNLPPVLLTQQANNCYSKERSDSLGCIDLSRSGRTESLPLLFSSEGVEQRSGSLEQTWSSSVPSEDGSNFEPSHHSHRASVLTLDSKPASLSVPQITVQLTSPKKAQMSGKRAPPSDQNGFGPRGSQRARRDDTVGLPTLPSYARVLWKSRFPGNTHALLTILLTWSQTMWLLHHRLPDPKLFAIHPAFPYSVSPPLARQLLSVSFYDTSIEPHKEVRFLGPGDVAEMSYHEVDVFNDPESQQDNQEEAQPSFPINAIKQTLGRAGPEGTRHMRFTTPLQRAKTGSGRWCYILLKGHETHSSETPPHIVLAWHNSAITATSNCLHTIHPANAPPATPSPPPSKLKRFSSLQNLGPALRKPARFNFHQTLRSASSSSELPPVDAVAEVQPQGSVTLQRTVLKLERAGGVPLIEGYRVDVAAFSGWLDACGRGKGKVIMWRERDGG</sequence>
<proteinExistence type="predicted"/>
<feature type="compositionally biased region" description="Polar residues" evidence="1">
    <location>
        <begin position="281"/>
        <end position="292"/>
    </location>
</feature>
<comment type="caution">
    <text evidence="2">The sequence shown here is derived from an EMBL/GenBank/DDBJ whole genome shotgun (WGS) entry which is preliminary data.</text>
</comment>
<organism evidence="2 3">
    <name type="scientific">Didymella rabiei</name>
    <name type="common">Chickpea ascochyta blight fungus</name>
    <name type="synonym">Mycosphaerella rabiei</name>
    <dbReference type="NCBI Taxonomy" id="5454"/>
    <lineage>
        <taxon>Eukaryota</taxon>
        <taxon>Fungi</taxon>
        <taxon>Dikarya</taxon>
        <taxon>Ascomycota</taxon>
        <taxon>Pezizomycotina</taxon>
        <taxon>Dothideomycetes</taxon>
        <taxon>Pleosporomycetidae</taxon>
        <taxon>Pleosporales</taxon>
        <taxon>Pleosporineae</taxon>
        <taxon>Didymellaceae</taxon>
        <taxon>Ascochyta</taxon>
    </lineage>
</organism>
<keyword evidence="3" id="KW-1185">Reference proteome</keyword>